<dbReference type="InterPro" id="IPR050092">
    <property type="entry name" value="RNase_H"/>
</dbReference>
<evidence type="ECO:0000256" key="16">
    <source>
        <dbReference type="SAM" id="MobiDB-lite"/>
    </source>
</evidence>
<dbReference type="PIRSF" id="PIRSF036852">
    <property type="entry name" value="Ribonuclease_H1_euk"/>
    <property type="match status" value="1"/>
</dbReference>
<keyword evidence="7" id="KW-0963">Cytoplasm</keyword>
<gene>
    <name evidence="19 20 21" type="primary">LOC116956316</name>
</gene>
<keyword evidence="11 15" id="KW-0378">Hydrolase</keyword>
<evidence type="ECO:0000256" key="4">
    <source>
        <dbReference type="ARBA" id="ARBA00005300"/>
    </source>
</evidence>
<evidence type="ECO:0000256" key="5">
    <source>
        <dbReference type="ARBA" id="ARBA00011245"/>
    </source>
</evidence>
<dbReference type="GO" id="GO:0004523">
    <property type="term" value="F:RNA-DNA hybrid ribonuclease activity"/>
    <property type="evidence" value="ECO:0007669"/>
    <property type="project" value="UniProtKB-UniRule"/>
</dbReference>
<dbReference type="Pfam" id="PF01693">
    <property type="entry name" value="Cauli_VI"/>
    <property type="match status" value="1"/>
</dbReference>
<evidence type="ECO:0000313" key="18">
    <source>
        <dbReference type="Proteomes" id="UP001318040"/>
    </source>
</evidence>
<dbReference type="InterPro" id="IPR017067">
    <property type="entry name" value="RNase_H1_euk"/>
</dbReference>
<dbReference type="GeneID" id="116956307"/>
<dbReference type="KEGG" id="pmrn:116956316"/>
<evidence type="ECO:0000259" key="17">
    <source>
        <dbReference type="PROSITE" id="PS50879"/>
    </source>
</evidence>
<name>A0AAJ7UFB6_PETMA</name>
<dbReference type="InterPro" id="IPR002156">
    <property type="entry name" value="RNaseH_domain"/>
</dbReference>
<dbReference type="Gene3D" id="3.30.420.10">
    <property type="entry name" value="Ribonuclease H-like superfamily/Ribonuclease H"/>
    <property type="match status" value="1"/>
</dbReference>
<dbReference type="AlphaFoldDB" id="A0AAJ7UFB6"/>
<comment type="subcellular location">
    <subcellularLocation>
        <location evidence="3">Cytoplasm</location>
    </subcellularLocation>
</comment>
<proteinExistence type="inferred from homology"/>
<dbReference type="Gene3D" id="3.40.970.10">
    <property type="entry name" value="Ribonuclease H1, N-terminal domain"/>
    <property type="match status" value="1"/>
</dbReference>
<dbReference type="FunFam" id="3.40.970.10:FF:000001">
    <property type="entry name" value="Ribonuclease H1"/>
    <property type="match status" value="1"/>
</dbReference>
<comment type="cofactor">
    <cofactor evidence="2 15">
        <name>Mg(2+)</name>
        <dbReference type="ChEBI" id="CHEBI:18420"/>
    </cofactor>
</comment>
<dbReference type="SUPFAM" id="SSF53098">
    <property type="entry name" value="Ribonuclease H-like"/>
    <property type="match status" value="1"/>
</dbReference>
<comment type="similarity">
    <text evidence="4 15">Belongs to the RNase H family.</text>
</comment>
<comment type="function">
    <text evidence="13">Endonuclease that specifically degrades the RNA of RNA-DNA hybrids. Plays a role in RNA polymerase II (RNAp II) transcription termination by degrading R-loop RNA-DNA hybrid formation at G-rich pause sites located downstream of the poly(A) site and behind the elongating RNAp II.</text>
</comment>
<feature type="domain" description="RNase H type-1" evidence="17">
    <location>
        <begin position="164"/>
        <end position="310"/>
    </location>
</feature>
<accession>A0AAJ7UFB6</accession>
<dbReference type="GO" id="GO:0003676">
    <property type="term" value="F:nucleic acid binding"/>
    <property type="evidence" value="ECO:0007669"/>
    <property type="project" value="UniProtKB-UniRule"/>
</dbReference>
<dbReference type="InterPro" id="IPR012337">
    <property type="entry name" value="RNaseH-like_sf"/>
</dbReference>
<evidence type="ECO:0000256" key="6">
    <source>
        <dbReference type="ARBA" id="ARBA00012180"/>
    </source>
</evidence>
<evidence type="ECO:0000256" key="15">
    <source>
        <dbReference type="PIRNR" id="PIRNR036852"/>
    </source>
</evidence>
<evidence type="ECO:0000256" key="14">
    <source>
        <dbReference type="ARBA" id="ARBA00068459"/>
    </source>
</evidence>
<evidence type="ECO:0000256" key="10">
    <source>
        <dbReference type="ARBA" id="ARBA00022759"/>
    </source>
</evidence>
<dbReference type="Proteomes" id="UP001318040">
    <property type="component" value="Chromosome 64"/>
</dbReference>
<sequence>MGKKGPAFYAVRRGRQPGVYLTWEECLAQVTEFRGPAFKKFPTEEEAWNFVGPDVKKPPSSGKDSEEQSSDGGRKSPQEGGSKKPGGSSAGAKGSGPNKASTSRAAAAAATSTAAAKSGGKRRADLSSDEDEEPAKRMKATPAQPPPTTTTTVATTELKPQEFLGDVPVVYTDGCCTMNGKHGACAGIGVYWGDDSPLNLSEKLQGRQTNQRAEIIAACRALEQAHSMKLEKLVLYTDSKFTINGITKWVKNWKKKGWVLSTGGPVVNKEDFERLDKLNEGIEVSWMYVPGHSGHKGNEAADKLAKCGSKRK</sequence>
<dbReference type="InterPro" id="IPR037056">
    <property type="entry name" value="RNase_H1_N_sf"/>
</dbReference>
<dbReference type="InterPro" id="IPR009027">
    <property type="entry name" value="Ribosomal_bL9/RNase_H1_N"/>
</dbReference>
<keyword evidence="9 15" id="KW-0479">Metal-binding</keyword>
<evidence type="ECO:0000256" key="7">
    <source>
        <dbReference type="ARBA" id="ARBA00022490"/>
    </source>
</evidence>
<dbReference type="CDD" id="cd09280">
    <property type="entry name" value="RNase_HI_eukaryote_like"/>
    <property type="match status" value="1"/>
</dbReference>
<organism evidence="18 20">
    <name type="scientific">Petromyzon marinus</name>
    <name type="common">Sea lamprey</name>
    <dbReference type="NCBI Taxonomy" id="7757"/>
    <lineage>
        <taxon>Eukaryota</taxon>
        <taxon>Metazoa</taxon>
        <taxon>Chordata</taxon>
        <taxon>Craniata</taxon>
        <taxon>Vertebrata</taxon>
        <taxon>Cyclostomata</taxon>
        <taxon>Hyperoartia</taxon>
        <taxon>Petromyzontiformes</taxon>
        <taxon>Petromyzontidae</taxon>
        <taxon>Petromyzon</taxon>
    </lineage>
</organism>
<evidence type="ECO:0000256" key="9">
    <source>
        <dbReference type="ARBA" id="ARBA00022723"/>
    </source>
</evidence>
<dbReference type="SUPFAM" id="SSF55658">
    <property type="entry name" value="L9 N-domain-like"/>
    <property type="match status" value="1"/>
</dbReference>
<dbReference type="Pfam" id="PF00075">
    <property type="entry name" value="RNase_H"/>
    <property type="match status" value="1"/>
</dbReference>
<dbReference type="GO" id="GO:0043137">
    <property type="term" value="P:DNA replication, removal of RNA primer"/>
    <property type="evidence" value="ECO:0007669"/>
    <property type="project" value="TreeGrafter"/>
</dbReference>
<keyword evidence="12 15" id="KW-0460">Magnesium</keyword>
<dbReference type="InterPro" id="IPR036397">
    <property type="entry name" value="RNaseH_sf"/>
</dbReference>
<evidence type="ECO:0000256" key="2">
    <source>
        <dbReference type="ARBA" id="ARBA00001946"/>
    </source>
</evidence>
<evidence type="ECO:0000256" key="13">
    <source>
        <dbReference type="ARBA" id="ARBA00059147"/>
    </source>
</evidence>
<dbReference type="GO" id="GO:0000287">
    <property type="term" value="F:magnesium ion binding"/>
    <property type="evidence" value="ECO:0007669"/>
    <property type="project" value="UniProtKB-UniRule"/>
</dbReference>
<dbReference type="GO" id="GO:0005739">
    <property type="term" value="C:mitochondrion"/>
    <property type="evidence" value="ECO:0007669"/>
    <property type="project" value="UniProtKB-ARBA"/>
</dbReference>
<keyword evidence="10 15" id="KW-0255">Endonuclease</keyword>
<dbReference type="EC" id="3.1.26.4" evidence="6 15"/>
<dbReference type="InterPro" id="IPR011320">
    <property type="entry name" value="RNase_H1_N"/>
</dbReference>
<feature type="region of interest" description="Disordered" evidence="16">
    <location>
        <begin position="43"/>
        <end position="152"/>
    </location>
</feature>
<evidence type="ECO:0000256" key="11">
    <source>
        <dbReference type="ARBA" id="ARBA00022801"/>
    </source>
</evidence>
<dbReference type="RefSeq" id="XP_032833732.1">
    <property type="nucleotide sequence ID" value="XM_032977841.1"/>
</dbReference>
<feature type="compositionally biased region" description="Low complexity" evidence="16">
    <location>
        <begin position="85"/>
        <end position="116"/>
    </location>
</feature>
<evidence type="ECO:0000256" key="3">
    <source>
        <dbReference type="ARBA" id="ARBA00004496"/>
    </source>
</evidence>
<evidence type="ECO:0000313" key="20">
    <source>
        <dbReference type="RefSeq" id="XP_032833733.1"/>
    </source>
</evidence>
<dbReference type="FunFam" id="3.30.420.10:FF:000049">
    <property type="entry name" value="Ribonuclease H1"/>
    <property type="match status" value="1"/>
</dbReference>
<dbReference type="PROSITE" id="PS50879">
    <property type="entry name" value="RNASE_H_1"/>
    <property type="match status" value="1"/>
</dbReference>
<evidence type="ECO:0000313" key="19">
    <source>
        <dbReference type="RefSeq" id="XP_032833732.1"/>
    </source>
</evidence>
<evidence type="ECO:0000256" key="12">
    <source>
        <dbReference type="ARBA" id="ARBA00022842"/>
    </source>
</evidence>
<evidence type="ECO:0000256" key="8">
    <source>
        <dbReference type="ARBA" id="ARBA00022722"/>
    </source>
</evidence>
<comment type="subunit">
    <text evidence="5">Monomer.</text>
</comment>
<evidence type="ECO:0000256" key="1">
    <source>
        <dbReference type="ARBA" id="ARBA00000077"/>
    </source>
</evidence>
<keyword evidence="18" id="KW-1185">Reference proteome</keyword>
<evidence type="ECO:0000313" key="21">
    <source>
        <dbReference type="RefSeq" id="XP_032833734.1"/>
    </source>
</evidence>
<dbReference type="RefSeq" id="XP_032833734.1">
    <property type="nucleotide sequence ID" value="XM_032977843.1"/>
</dbReference>
<reference evidence="19 20" key="1">
    <citation type="submission" date="2025-04" db="UniProtKB">
        <authorList>
            <consortium name="RefSeq"/>
        </authorList>
    </citation>
    <scope>IDENTIFICATION</scope>
    <source>
        <tissue evidence="19 20">Sperm</tissue>
    </source>
</reference>
<dbReference type="RefSeq" id="XP_032833733.1">
    <property type="nucleotide sequence ID" value="XM_032977842.1"/>
</dbReference>
<keyword evidence="8 15" id="KW-0540">Nuclease</keyword>
<dbReference type="PANTHER" id="PTHR10642:SF26">
    <property type="entry name" value="RIBONUCLEASE H1"/>
    <property type="match status" value="1"/>
</dbReference>
<protein>
    <recommendedName>
        <fullName evidence="14 15">Ribonuclease H1</fullName>
        <shortName evidence="15">RNase H1</shortName>
        <ecNumber evidence="6 15">3.1.26.4</ecNumber>
    </recommendedName>
</protein>
<comment type="catalytic activity">
    <reaction evidence="1 15">
        <text>Endonucleolytic cleavage to 5'-phosphomonoester.</text>
        <dbReference type="EC" id="3.1.26.4"/>
    </reaction>
</comment>
<dbReference type="PANTHER" id="PTHR10642">
    <property type="entry name" value="RIBONUCLEASE H1"/>
    <property type="match status" value="1"/>
</dbReference>